<keyword evidence="3" id="KW-0828">Tyrosine catabolism</keyword>
<dbReference type="InterPro" id="IPR005959">
    <property type="entry name" value="Fumarylacetoacetase"/>
</dbReference>
<dbReference type="Proteomes" id="UP001370490">
    <property type="component" value="Unassembled WGS sequence"/>
</dbReference>
<feature type="binding site" evidence="2">
    <location>
        <position position="13"/>
    </location>
    <ligand>
        <name>Mg(2+)</name>
        <dbReference type="ChEBI" id="CHEBI:18420"/>
    </ligand>
</feature>
<evidence type="ECO:0000256" key="1">
    <source>
        <dbReference type="PIRSR" id="PIRSR605959-2"/>
    </source>
</evidence>
<dbReference type="GO" id="GO:1902000">
    <property type="term" value="P:homogentisate catabolic process"/>
    <property type="evidence" value="ECO:0007669"/>
    <property type="project" value="TreeGrafter"/>
</dbReference>
<dbReference type="EC" id="3.7.1.2" evidence="3"/>
<dbReference type="PANTHER" id="PTHR43069:SF2">
    <property type="entry name" value="FUMARYLACETOACETASE"/>
    <property type="match status" value="1"/>
</dbReference>
<organism evidence="4 5">
    <name type="scientific">Dillenia turbinata</name>
    <dbReference type="NCBI Taxonomy" id="194707"/>
    <lineage>
        <taxon>Eukaryota</taxon>
        <taxon>Viridiplantae</taxon>
        <taxon>Streptophyta</taxon>
        <taxon>Embryophyta</taxon>
        <taxon>Tracheophyta</taxon>
        <taxon>Spermatophyta</taxon>
        <taxon>Magnoliopsida</taxon>
        <taxon>eudicotyledons</taxon>
        <taxon>Gunneridae</taxon>
        <taxon>Pentapetalae</taxon>
        <taxon>Dilleniales</taxon>
        <taxon>Dilleniaceae</taxon>
        <taxon>Dillenia</taxon>
    </lineage>
</organism>
<comment type="catalytic activity">
    <reaction evidence="3">
        <text>4-fumarylacetoacetate + H2O = acetoacetate + fumarate + H(+)</text>
        <dbReference type="Rhea" id="RHEA:10244"/>
        <dbReference type="ChEBI" id="CHEBI:13705"/>
        <dbReference type="ChEBI" id="CHEBI:15377"/>
        <dbReference type="ChEBI" id="CHEBI:15378"/>
        <dbReference type="ChEBI" id="CHEBI:18034"/>
        <dbReference type="ChEBI" id="CHEBI:29806"/>
        <dbReference type="EC" id="3.7.1.2"/>
    </reaction>
</comment>
<comment type="pathway">
    <text evidence="3">Amino-acid degradation; L-phenylalanine degradation; acetoacetate and fumarate from L-phenylalanine: step 6/6.</text>
</comment>
<reference evidence="4 5" key="1">
    <citation type="submission" date="2023-12" db="EMBL/GenBank/DDBJ databases">
        <title>A high-quality genome assembly for Dillenia turbinata (Dilleniales).</title>
        <authorList>
            <person name="Chanderbali A."/>
        </authorList>
    </citation>
    <scope>NUCLEOTIDE SEQUENCE [LARGE SCALE GENOMIC DNA]</scope>
    <source>
        <strain evidence="4">LSX21</strain>
        <tissue evidence="4">Leaf</tissue>
    </source>
</reference>
<dbReference type="InterPro" id="IPR036663">
    <property type="entry name" value="Fumarylacetoacetase_C_sf"/>
</dbReference>
<dbReference type="PANTHER" id="PTHR43069">
    <property type="entry name" value="FUMARYLACETOACETASE"/>
    <property type="match status" value="1"/>
</dbReference>
<name>A0AAN8VEK5_9MAGN</name>
<sequence length="204" mass="22649">MGPNLFMVNAFGTTISPWIVTLEDLEPFACDAPKQDPPPLPYLAEKISQNHDISLDAYWTLTQQLAHHIIKSNQRPGDLLGTGTIGGPFVLASWDFHHSSGLEKRKKKIVELPSSTSYIYAAFLAPVIVVSGVEVRHAAPTFRLQWPSYQTNVTDHNIGSVKPFKATKRPNGRPELKFGKSAKYNEKVVVQSLAGRREGEELTK</sequence>
<dbReference type="GO" id="GO:0046872">
    <property type="term" value="F:metal ion binding"/>
    <property type="evidence" value="ECO:0007669"/>
    <property type="project" value="UniProtKB-UniRule"/>
</dbReference>
<keyword evidence="3" id="KW-0585">Phenylalanine catabolism</keyword>
<keyword evidence="3" id="KW-0378">Hydrolase</keyword>
<proteinExistence type="inferred from homology"/>
<dbReference type="EMBL" id="JBAMMX010000010">
    <property type="protein sequence ID" value="KAK6932815.1"/>
    <property type="molecule type" value="Genomic_DNA"/>
</dbReference>
<comment type="caution">
    <text evidence="4">The sequence shown here is derived from an EMBL/GenBank/DDBJ whole genome shotgun (WGS) entry which is preliminary data.</text>
</comment>
<dbReference type="GO" id="GO:0006572">
    <property type="term" value="P:L-tyrosine catabolic process"/>
    <property type="evidence" value="ECO:0007669"/>
    <property type="project" value="UniProtKB-UniRule"/>
</dbReference>
<evidence type="ECO:0000256" key="3">
    <source>
        <dbReference type="RuleBase" id="RU366008"/>
    </source>
</evidence>
<dbReference type="GO" id="GO:0004334">
    <property type="term" value="F:fumarylacetoacetase activity"/>
    <property type="evidence" value="ECO:0007669"/>
    <property type="project" value="UniProtKB-UniRule"/>
</dbReference>
<evidence type="ECO:0000313" key="5">
    <source>
        <dbReference type="Proteomes" id="UP001370490"/>
    </source>
</evidence>
<gene>
    <name evidence="4" type="ORF">RJ641_002439</name>
</gene>
<feature type="binding site" evidence="1">
    <location>
        <position position="84"/>
    </location>
    <ligand>
        <name>substrate</name>
    </ligand>
</feature>
<dbReference type="Gene3D" id="3.90.850.10">
    <property type="entry name" value="Fumarylacetoacetase-like, C-terminal domain"/>
    <property type="match status" value="1"/>
</dbReference>
<keyword evidence="2 3" id="KW-0460">Magnesium</keyword>
<keyword evidence="2 3" id="KW-0479">Metal-binding</keyword>
<dbReference type="AlphaFoldDB" id="A0AAN8VEK5"/>
<protein>
    <recommendedName>
        <fullName evidence="3">Fumarylacetoacetase</fullName>
        <ecNumber evidence="3">3.7.1.2</ecNumber>
    </recommendedName>
    <alternativeName>
        <fullName evidence="3">Fumarylacetoacetate hydrolase</fullName>
    </alternativeName>
</protein>
<dbReference type="SUPFAM" id="SSF56529">
    <property type="entry name" value="FAH"/>
    <property type="match status" value="1"/>
</dbReference>
<comment type="similarity">
    <text evidence="3">Belongs to the FAH family.</text>
</comment>
<accession>A0AAN8VEK5</accession>
<comment type="cofactor">
    <cofactor evidence="3">
        <name>Mg(2+)</name>
        <dbReference type="ChEBI" id="CHEBI:18420"/>
    </cofactor>
    <cofactor evidence="3">
        <name>Ca(2+)</name>
        <dbReference type="ChEBI" id="CHEBI:29108"/>
    </cofactor>
</comment>
<keyword evidence="3" id="KW-0106">Calcium</keyword>
<evidence type="ECO:0000313" key="4">
    <source>
        <dbReference type="EMBL" id="KAK6932815.1"/>
    </source>
</evidence>
<evidence type="ECO:0000256" key="2">
    <source>
        <dbReference type="PIRSR" id="PIRSR605959-3"/>
    </source>
</evidence>
<dbReference type="GO" id="GO:0006559">
    <property type="term" value="P:L-phenylalanine catabolic process"/>
    <property type="evidence" value="ECO:0007669"/>
    <property type="project" value="UniProtKB-UniRule"/>
</dbReference>
<keyword evidence="5" id="KW-1185">Reference proteome</keyword>